<dbReference type="GO" id="GO:0072686">
    <property type="term" value="C:mitotic spindle"/>
    <property type="evidence" value="ECO:0007669"/>
    <property type="project" value="InterPro"/>
</dbReference>
<evidence type="ECO:0000256" key="18">
    <source>
        <dbReference type="ARBA" id="ARBA00044358"/>
    </source>
</evidence>
<evidence type="ECO:0000256" key="1">
    <source>
        <dbReference type="ARBA" id="ARBA00004123"/>
    </source>
</evidence>
<comment type="similarity">
    <text evidence="4">Belongs to the DASH complex DUO1 family.</text>
</comment>
<evidence type="ECO:0000256" key="12">
    <source>
        <dbReference type="ARBA" id="ARBA00023054"/>
    </source>
</evidence>
<evidence type="ECO:0000256" key="15">
    <source>
        <dbReference type="ARBA" id="ARBA00023306"/>
    </source>
</evidence>
<dbReference type="AlphaFoldDB" id="A0A1B5L1P3"/>
<keyword evidence="13" id="KW-0206">Cytoskeleton</keyword>
<keyword evidence="5" id="KW-0158">Chromosome</keyword>
<dbReference type="GO" id="GO:0042729">
    <property type="term" value="C:DASH complex"/>
    <property type="evidence" value="ECO:0007669"/>
    <property type="project" value="InterPro"/>
</dbReference>
<feature type="region of interest" description="Disordered" evidence="19">
    <location>
        <begin position="73"/>
        <end position="175"/>
    </location>
</feature>
<evidence type="ECO:0000256" key="10">
    <source>
        <dbReference type="ARBA" id="ARBA00022829"/>
    </source>
</evidence>
<evidence type="ECO:0000256" key="3">
    <source>
        <dbReference type="ARBA" id="ARBA00004629"/>
    </source>
</evidence>
<evidence type="ECO:0000256" key="5">
    <source>
        <dbReference type="ARBA" id="ARBA00022454"/>
    </source>
</evidence>
<gene>
    <name evidence="20" type="ORF">UVI_02016950</name>
</gene>
<evidence type="ECO:0000256" key="9">
    <source>
        <dbReference type="ARBA" id="ARBA00022776"/>
    </source>
</evidence>
<evidence type="ECO:0000256" key="4">
    <source>
        <dbReference type="ARBA" id="ARBA00005366"/>
    </source>
</evidence>
<feature type="compositionally biased region" description="Basic and acidic residues" evidence="19">
    <location>
        <begin position="81"/>
        <end position="113"/>
    </location>
</feature>
<keyword evidence="8" id="KW-0493">Microtubule</keyword>
<dbReference type="EMBL" id="BBTG02000006">
    <property type="protein sequence ID" value="GAO16308.1"/>
    <property type="molecule type" value="Genomic_DNA"/>
</dbReference>
<accession>A0A1B5L1P3</accession>
<evidence type="ECO:0000256" key="17">
    <source>
        <dbReference type="ARBA" id="ARBA00044152"/>
    </source>
</evidence>
<dbReference type="GO" id="GO:0000278">
    <property type="term" value="P:mitotic cell cycle"/>
    <property type="evidence" value="ECO:0007669"/>
    <property type="project" value="InterPro"/>
</dbReference>
<feature type="compositionally biased region" description="Basic and acidic residues" evidence="19">
    <location>
        <begin position="155"/>
        <end position="167"/>
    </location>
</feature>
<organism evidence="20 21">
    <name type="scientific">Ustilaginoidea virens</name>
    <name type="common">Rice false smut fungus</name>
    <name type="synonym">Villosiclava virens</name>
    <dbReference type="NCBI Taxonomy" id="1159556"/>
    <lineage>
        <taxon>Eukaryota</taxon>
        <taxon>Fungi</taxon>
        <taxon>Dikarya</taxon>
        <taxon>Ascomycota</taxon>
        <taxon>Pezizomycotina</taxon>
        <taxon>Sordariomycetes</taxon>
        <taxon>Hypocreomycetidae</taxon>
        <taxon>Hypocreales</taxon>
        <taxon>Clavicipitaceae</taxon>
        <taxon>Ustilaginoidea</taxon>
    </lineage>
</organism>
<proteinExistence type="inferred from homology"/>
<dbReference type="GO" id="GO:0005874">
    <property type="term" value="C:microtubule"/>
    <property type="evidence" value="ECO:0007669"/>
    <property type="project" value="UniProtKB-KW"/>
</dbReference>
<comment type="subcellular location">
    <subcellularLocation>
        <location evidence="3">Chromosome</location>
        <location evidence="3">Centromere</location>
        <location evidence="3">Kinetochore</location>
    </subcellularLocation>
    <subcellularLocation>
        <location evidence="2">Cytoplasm</location>
        <location evidence="2">Cytoskeleton</location>
        <location evidence="2">Spindle</location>
    </subcellularLocation>
    <subcellularLocation>
        <location evidence="1">Nucleus</location>
    </subcellularLocation>
</comment>
<keyword evidence="14" id="KW-0539">Nucleus</keyword>
<protein>
    <recommendedName>
        <fullName evidence="17">DASH complex subunit DUO1</fullName>
    </recommendedName>
    <alternativeName>
        <fullName evidence="18">Outer kinetochore protein DUO1</fullName>
    </alternativeName>
</protein>
<sequence length="175" mass="19564">MSTNPSKESSALSSGQEITWRFVVAWCSFPTGVVVNTVANASNLLNTWTRILSQTEHNQRLLLHPGWKGMTEDLAEQEAEALEKKRAAERKAAEEEQRREELRRRREEEELSRRLTMPTSRRARGTRASRTLGRVATRSAVSGSRLPEPPTGDAQDQHGPEAVRGEQDEGGCPLC</sequence>
<dbReference type="GO" id="GO:0007059">
    <property type="term" value="P:chromosome segregation"/>
    <property type="evidence" value="ECO:0007669"/>
    <property type="project" value="UniProtKB-KW"/>
</dbReference>
<dbReference type="PANTHER" id="PTHR28216">
    <property type="entry name" value="DASH COMPLEX SUBUNIT DUO1"/>
    <property type="match status" value="1"/>
</dbReference>
<reference evidence="21" key="1">
    <citation type="journal article" date="2016" name="Genome Announc.">
        <title>Genome sequence of Ustilaginoidea virens IPU010, a rice pathogenic fungus causing false smut.</title>
        <authorList>
            <person name="Kumagai T."/>
            <person name="Ishii T."/>
            <person name="Terai G."/>
            <person name="Umemura M."/>
            <person name="Machida M."/>
            <person name="Asai K."/>
        </authorList>
    </citation>
    <scope>NUCLEOTIDE SEQUENCE [LARGE SCALE GENOMIC DNA]</scope>
    <source>
        <strain evidence="21">IPU010</strain>
    </source>
</reference>
<keyword evidence="11" id="KW-0995">Kinetochore</keyword>
<evidence type="ECO:0000256" key="13">
    <source>
        <dbReference type="ARBA" id="ARBA00023212"/>
    </source>
</evidence>
<evidence type="ECO:0000256" key="11">
    <source>
        <dbReference type="ARBA" id="ARBA00022838"/>
    </source>
</evidence>
<keyword evidence="9" id="KW-0498">Mitosis</keyword>
<dbReference type="Pfam" id="PF08651">
    <property type="entry name" value="DASH_Duo1"/>
    <property type="match status" value="1"/>
</dbReference>
<comment type="caution">
    <text evidence="20">The sequence shown here is derived from an EMBL/GenBank/DDBJ whole genome shotgun (WGS) entry which is preliminary data.</text>
</comment>
<keyword evidence="12" id="KW-0175">Coiled coil</keyword>
<dbReference type="GO" id="GO:0051301">
    <property type="term" value="P:cell division"/>
    <property type="evidence" value="ECO:0007669"/>
    <property type="project" value="UniProtKB-KW"/>
</dbReference>
<name>A0A1B5L1P3_USTVR</name>
<dbReference type="Proteomes" id="UP000054053">
    <property type="component" value="Unassembled WGS sequence"/>
</dbReference>
<keyword evidence="6" id="KW-0963">Cytoplasm</keyword>
<keyword evidence="16" id="KW-0137">Centromere</keyword>
<keyword evidence="7" id="KW-0132">Cell division</keyword>
<evidence type="ECO:0000256" key="19">
    <source>
        <dbReference type="SAM" id="MobiDB-lite"/>
    </source>
</evidence>
<evidence type="ECO:0000256" key="6">
    <source>
        <dbReference type="ARBA" id="ARBA00022490"/>
    </source>
</evidence>
<dbReference type="InterPro" id="IPR013960">
    <property type="entry name" value="DASH_Duo1"/>
</dbReference>
<keyword evidence="10" id="KW-0159">Chromosome partition</keyword>
<dbReference type="PANTHER" id="PTHR28216:SF1">
    <property type="entry name" value="DASH COMPLEX SUBUNIT DUO1"/>
    <property type="match status" value="1"/>
</dbReference>
<evidence type="ECO:0000256" key="8">
    <source>
        <dbReference type="ARBA" id="ARBA00022701"/>
    </source>
</evidence>
<evidence type="ECO:0000256" key="14">
    <source>
        <dbReference type="ARBA" id="ARBA00023242"/>
    </source>
</evidence>
<keyword evidence="15" id="KW-0131">Cell cycle</keyword>
<evidence type="ECO:0000256" key="7">
    <source>
        <dbReference type="ARBA" id="ARBA00022618"/>
    </source>
</evidence>
<evidence type="ECO:0000313" key="21">
    <source>
        <dbReference type="Proteomes" id="UP000054053"/>
    </source>
</evidence>
<evidence type="ECO:0000313" key="20">
    <source>
        <dbReference type="EMBL" id="GAO16308.1"/>
    </source>
</evidence>
<evidence type="ECO:0000256" key="16">
    <source>
        <dbReference type="ARBA" id="ARBA00023328"/>
    </source>
</evidence>
<evidence type="ECO:0000256" key="2">
    <source>
        <dbReference type="ARBA" id="ARBA00004186"/>
    </source>
</evidence>